<dbReference type="AlphaFoldDB" id="A0A9Q4PVV9"/>
<sequence length="41" mass="4552">MKGKNSVIKKESAAKKVEVEDNSDGEIYLPDINEVLKEFVG</sequence>
<gene>
    <name evidence="1" type="ORF">O6B92_08200</name>
</gene>
<dbReference type="EMBL" id="JAPXGP010000006">
    <property type="protein sequence ID" value="MCZ6162309.1"/>
    <property type="molecule type" value="Genomic_DNA"/>
</dbReference>
<proteinExistence type="predicted"/>
<evidence type="ECO:0000313" key="1">
    <source>
        <dbReference type="EMBL" id="MCZ6162309.1"/>
    </source>
</evidence>
<evidence type="ECO:0000313" key="2">
    <source>
        <dbReference type="Proteomes" id="UP001075461"/>
    </source>
</evidence>
<dbReference type="RefSeq" id="WP_269480547.1">
    <property type="nucleotide sequence ID" value="NZ_JAPXGH010000008.1"/>
</dbReference>
<reference evidence="1" key="1">
    <citation type="submission" date="2022-12" db="EMBL/GenBank/DDBJ databases">
        <title>Species Delineation and Comparative Genomics within the Campylobacter ureolyticus Complex.</title>
        <authorList>
            <person name="Maki J."/>
            <person name="Howard M."/>
            <person name="Connelly S."/>
            <person name="Hardy D.J."/>
            <person name="Cameron A."/>
        </authorList>
    </citation>
    <scope>NUCLEOTIDE SEQUENCE</scope>
    <source>
        <strain evidence="1">URMC_786</strain>
    </source>
</reference>
<name>A0A9Q4PVV9_9BACT</name>
<organism evidence="1 2">
    <name type="scientific">Campylobacter ureolyticus</name>
    <dbReference type="NCBI Taxonomy" id="827"/>
    <lineage>
        <taxon>Bacteria</taxon>
        <taxon>Pseudomonadati</taxon>
        <taxon>Campylobacterota</taxon>
        <taxon>Epsilonproteobacteria</taxon>
        <taxon>Campylobacterales</taxon>
        <taxon>Campylobacteraceae</taxon>
        <taxon>Campylobacter</taxon>
    </lineage>
</organism>
<protein>
    <submittedName>
        <fullName evidence="1">Uncharacterized protein</fullName>
    </submittedName>
</protein>
<accession>A0A9Q4PVV9</accession>
<comment type="caution">
    <text evidence="1">The sequence shown here is derived from an EMBL/GenBank/DDBJ whole genome shotgun (WGS) entry which is preliminary data.</text>
</comment>
<dbReference type="Proteomes" id="UP001075461">
    <property type="component" value="Unassembled WGS sequence"/>
</dbReference>